<name>A0A2R6NV38_9APHY</name>
<gene>
    <name evidence="1" type="ORF">PHLCEN_2v7937</name>
</gene>
<reference evidence="1 2" key="1">
    <citation type="submission" date="2018-02" db="EMBL/GenBank/DDBJ databases">
        <title>Genome sequence of the basidiomycete white-rot fungus Phlebia centrifuga.</title>
        <authorList>
            <person name="Granchi Z."/>
            <person name="Peng M."/>
            <person name="de Vries R.P."/>
            <person name="Hilden K."/>
            <person name="Makela M.R."/>
            <person name="Grigoriev I."/>
            <person name="Riley R."/>
        </authorList>
    </citation>
    <scope>NUCLEOTIDE SEQUENCE [LARGE SCALE GENOMIC DNA]</scope>
    <source>
        <strain evidence="1 2">FBCC195</strain>
    </source>
</reference>
<dbReference type="Proteomes" id="UP000186601">
    <property type="component" value="Unassembled WGS sequence"/>
</dbReference>
<accession>A0A2R6NV38</accession>
<protein>
    <submittedName>
        <fullName evidence="1">Uncharacterized protein</fullName>
    </submittedName>
</protein>
<proteinExistence type="predicted"/>
<organism evidence="1 2">
    <name type="scientific">Hermanssonia centrifuga</name>
    <dbReference type="NCBI Taxonomy" id="98765"/>
    <lineage>
        <taxon>Eukaryota</taxon>
        <taxon>Fungi</taxon>
        <taxon>Dikarya</taxon>
        <taxon>Basidiomycota</taxon>
        <taxon>Agaricomycotina</taxon>
        <taxon>Agaricomycetes</taxon>
        <taxon>Polyporales</taxon>
        <taxon>Meruliaceae</taxon>
        <taxon>Hermanssonia</taxon>
    </lineage>
</organism>
<dbReference type="EMBL" id="MLYV02000797">
    <property type="protein sequence ID" value="PSR77372.1"/>
    <property type="molecule type" value="Genomic_DNA"/>
</dbReference>
<keyword evidence="2" id="KW-1185">Reference proteome</keyword>
<dbReference type="AlphaFoldDB" id="A0A2R6NV38"/>
<evidence type="ECO:0000313" key="2">
    <source>
        <dbReference type="Proteomes" id="UP000186601"/>
    </source>
</evidence>
<comment type="caution">
    <text evidence="1">The sequence shown here is derived from an EMBL/GenBank/DDBJ whole genome shotgun (WGS) entry which is preliminary data.</text>
</comment>
<evidence type="ECO:0000313" key="1">
    <source>
        <dbReference type="EMBL" id="PSR77372.1"/>
    </source>
</evidence>
<sequence>MNVTREVQTREDRARTQMLNLSDMKPMAELENMDAALTNVKARDDWELLKPREEAYAV</sequence>